<name>A0ABV8GAL3_9ACTN</name>
<dbReference type="InterPro" id="IPR050383">
    <property type="entry name" value="GlyoxalaseI/FosfomycinResist"/>
</dbReference>
<feature type="domain" description="VOC" evidence="1">
    <location>
        <begin position="4"/>
        <end position="138"/>
    </location>
</feature>
<dbReference type="PROSITE" id="PS51819">
    <property type="entry name" value="VOC"/>
    <property type="match status" value="1"/>
</dbReference>
<protein>
    <submittedName>
        <fullName evidence="2">VOC family protein</fullName>
    </submittedName>
</protein>
<keyword evidence="3" id="KW-1185">Reference proteome</keyword>
<dbReference type="EMBL" id="JBHSBI010000014">
    <property type="protein sequence ID" value="MFC4011031.1"/>
    <property type="molecule type" value="Genomic_DNA"/>
</dbReference>
<dbReference type="SUPFAM" id="SSF54593">
    <property type="entry name" value="Glyoxalase/Bleomycin resistance protein/Dihydroxybiphenyl dioxygenase"/>
    <property type="match status" value="1"/>
</dbReference>
<dbReference type="Pfam" id="PF00903">
    <property type="entry name" value="Glyoxalase"/>
    <property type="match status" value="1"/>
</dbReference>
<proteinExistence type="predicted"/>
<reference evidence="3" key="1">
    <citation type="journal article" date="2019" name="Int. J. Syst. Evol. Microbiol.">
        <title>The Global Catalogue of Microorganisms (GCM) 10K type strain sequencing project: providing services to taxonomists for standard genome sequencing and annotation.</title>
        <authorList>
            <consortium name="The Broad Institute Genomics Platform"/>
            <consortium name="The Broad Institute Genome Sequencing Center for Infectious Disease"/>
            <person name="Wu L."/>
            <person name="Ma J."/>
        </authorList>
    </citation>
    <scope>NUCLEOTIDE SEQUENCE [LARGE SCALE GENOMIC DNA]</scope>
    <source>
        <strain evidence="3">TBRC 1276</strain>
    </source>
</reference>
<evidence type="ECO:0000313" key="3">
    <source>
        <dbReference type="Proteomes" id="UP001595851"/>
    </source>
</evidence>
<evidence type="ECO:0000259" key="1">
    <source>
        <dbReference type="PROSITE" id="PS51819"/>
    </source>
</evidence>
<gene>
    <name evidence="2" type="ORF">ACFOY2_27645</name>
</gene>
<dbReference type="Proteomes" id="UP001595851">
    <property type="component" value="Unassembled WGS sequence"/>
</dbReference>
<sequence>MGVRLDHLVIWVSDQLESLRFYEQVVGLPGVRREEFVDGKAGFPSVRISEETVLDLMAYDMTRGVDEGTGVRGSAGHPVNHLCLAVSKEEFDALQVRLKQHGVAITGTGTNSFGARGLAPEVVYFPDPDGNVLEVRYYG</sequence>
<evidence type="ECO:0000313" key="2">
    <source>
        <dbReference type="EMBL" id="MFC4011031.1"/>
    </source>
</evidence>
<dbReference type="RefSeq" id="WP_379530985.1">
    <property type="nucleotide sequence ID" value="NZ_JBHSBI010000014.1"/>
</dbReference>
<organism evidence="2 3">
    <name type="scientific">Nonomuraea purpurea</name>
    <dbReference type="NCBI Taxonomy" id="1849276"/>
    <lineage>
        <taxon>Bacteria</taxon>
        <taxon>Bacillati</taxon>
        <taxon>Actinomycetota</taxon>
        <taxon>Actinomycetes</taxon>
        <taxon>Streptosporangiales</taxon>
        <taxon>Streptosporangiaceae</taxon>
        <taxon>Nonomuraea</taxon>
    </lineage>
</organism>
<dbReference type="PANTHER" id="PTHR21366:SF14">
    <property type="entry name" value="GLYOXALASE DOMAIN-CONTAINING PROTEIN 5"/>
    <property type="match status" value="1"/>
</dbReference>
<accession>A0ABV8GAL3</accession>
<dbReference type="InterPro" id="IPR037523">
    <property type="entry name" value="VOC_core"/>
</dbReference>
<dbReference type="InterPro" id="IPR004360">
    <property type="entry name" value="Glyas_Fos-R_dOase_dom"/>
</dbReference>
<comment type="caution">
    <text evidence="2">The sequence shown here is derived from an EMBL/GenBank/DDBJ whole genome shotgun (WGS) entry which is preliminary data.</text>
</comment>
<dbReference type="InterPro" id="IPR029068">
    <property type="entry name" value="Glyas_Bleomycin-R_OHBP_Dase"/>
</dbReference>
<dbReference type="Gene3D" id="3.10.180.10">
    <property type="entry name" value="2,3-Dihydroxybiphenyl 1,2-Dioxygenase, domain 1"/>
    <property type="match status" value="1"/>
</dbReference>
<dbReference type="PANTHER" id="PTHR21366">
    <property type="entry name" value="GLYOXALASE FAMILY PROTEIN"/>
    <property type="match status" value="1"/>
</dbReference>